<dbReference type="AlphaFoldDB" id="A0A8T3A0T0"/>
<keyword evidence="3" id="KW-1185">Reference proteome</keyword>
<feature type="region of interest" description="Disordered" evidence="1">
    <location>
        <begin position="1"/>
        <end position="53"/>
    </location>
</feature>
<protein>
    <submittedName>
        <fullName evidence="2">Uncharacterized protein</fullName>
    </submittedName>
</protein>
<proteinExistence type="predicted"/>
<comment type="caution">
    <text evidence="2">The sequence shown here is derived from an EMBL/GenBank/DDBJ whole genome shotgun (WGS) entry which is preliminary data.</text>
</comment>
<dbReference type="Proteomes" id="UP000829196">
    <property type="component" value="Unassembled WGS sequence"/>
</dbReference>
<feature type="compositionally biased region" description="Basic and acidic residues" evidence="1">
    <location>
        <begin position="1"/>
        <end position="28"/>
    </location>
</feature>
<reference evidence="2" key="1">
    <citation type="journal article" date="2022" name="Front. Genet.">
        <title>Chromosome-Scale Assembly of the Dendrobium nobile Genome Provides Insights Into the Molecular Mechanism of the Biosynthesis of the Medicinal Active Ingredient of Dendrobium.</title>
        <authorList>
            <person name="Xu Q."/>
            <person name="Niu S.-C."/>
            <person name="Li K.-L."/>
            <person name="Zheng P.-J."/>
            <person name="Zhang X.-J."/>
            <person name="Jia Y."/>
            <person name="Liu Y."/>
            <person name="Niu Y.-X."/>
            <person name="Yu L.-H."/>
            <person name="Chen D.-F."/>
            <person name="Zhang G.-Q."/>
        </authorList>
    </citation>
    <scope>NUCLEOTIDE SEQUENCE</scope>
    <source>
        <tissue evidence="2">Leaf</tissue>
    </source>
</reference>
<evidence type="ECO:0000313" key="2">
    <source>
        <dbReference type="EMBL" id="KAI0488124.1"/>
    </source>
</evidence>
<evidence type="ECO:0000256" key="1">
    <source>
        <dbReference type="SAM" id="MobiDB-lite"/>
    </source>
</evidence>
<sequence length="53" mass="5893">MSKFPIRQEGKDVEGAKLNSHEGNEEATHAISTPPGKQRSLTATTKREDERQT</sequence>
<evidence type="ECO:0000313" key="3">
    <source>
        <dbReference type="Proteomes" id="UP000829196"/>
    </source>
</evidence>
<gene>
    <name evidence="2" type="ORF">KFK09_027951</name>
</gene>
<organism evidence="2 3">
    <name type="scientific">Dendrobium nobile</name>
    <name type="common">Orchid</name>
    <dbReference type="NCBI Taxonomy" id="94219"/>
    <lineage>
        <taxon>Eukaryota</taxon>
        <taxon>Viridiplantae</taxon>
        <taxon>Streptophyta</taxon>
        <taxon>Embryophyta</taxon>
        <taxon>Tracheophyta</taxon>
        <taxon>Spermatophyta</taxon>
        <taxon>Magnoliopsida</taxon>
        <taxon>Liliopsida</taxon>
        <taxon>Asparagales</taxon>
        <taxon>Orchidaceae</taxon>
        <taxon>Epidendroideae</taxon>
        <taxon>Malaxideae</taxon>
        <taxon>Dendrobiinae</taxon>
        <taxon>Dendrobium</taxon>
    </lineage>
</organism>
<accession>A0A8T3A0T0</accession>
<name>A0A8T3A0T0_DENNO</name>
<dbReference type="EMBL" id="JAGYWB010000019">
    <property type="protein sequence ID" value="KAI0488124.1"/>
    <property type="molecule type" value="Genomic_DNA"/>
</dbReference>